<feature type="coiled-coil region" evidence="4">
    <location>
        <begin position="595"/>
        <end position="653"/>
    </location>
</feature>
<sequence length="1032" mass="114881">MRPIRISMTAFGPYRDTETVDFRRLEDRRLFVISGNTGAGKTTIFDAICFALYGSASGEDRAETRMLRSHFAADDVHTAVDYEFGVGGRTYRVVRQMPHKRGGNKNETGGKAELYETTSGQDVPCVDRFIVSDVNAKLESVIGLTKEQFSQIVMLPQGEFRKLLTSDTDNKEEILRRIFRTGLYEQIEERFQRRHRELQDTLKQEKAMQDVYVKQAEETLPKRDDGALTLALAQPYRSSAQVMDGLTQEAGYYGELESAVAARRDELGGLLADAENALRDGLALAGRFAQLADKQAQREQMAARQADIDALAQSVQLAEQAAKIEPYEEQAAAASRQVAAKSAQLERTLAAVAEAERGLANAEERVRVEQAREPERAEAQLALQKLGEYAPIVRTLAEREQELLRLQQEERKLAAERDSGERQLAELKESRRVQLERLKAMETELARLPSVREQYRQAGDRYKWLKEMLTIEAKLHETSRNEASFGEAAAQARRRHDEQEALWVEGQAGLLALHLHDGLACPVCGSEEHPHKAPAAVNIPSREQIQALKEQLRVAEQVLSEAAAQAAASAELRGSKVAAMDELGLSDAIPWTEQLAQAEASGKALRADKDKLEALEREVEPLKTSLEQAEQAHEKLTADRERLQEKLHRITLDRSTKQSLLESELGRVPEDVRTPARLEARIGETAALLKRLTDAWEEAQQALQRMQTRVAVERANAAQQRSQLEEAEQQRAATARRFADELAKSGFADDAEAYAAAKLAEPERAARLQRIEAFRASLAALVQQIEELERELAGREAPALEALHEAIAALKAQAEGAVAELHAAQRHKQEAERLLAAIAKSHAQFNELELQHQSVSDIYQMLKGDNALKISFERYILIEFLEQILLAANVRLQELSGGQFLLQRSDRLETRGKQSGLGLDVFDAYTGQNRDVKSMSGGEKFNASLCLALGMTDVIQAYQGGVSIEMMFIDEGFGSLDEESLGKAIQTLVDLQRAGRMIGVISHVQELKQAFPAVLEVSKTKDGYSRTAFILK</sequence>
<feature type="domain" description="Rad50/SbcC-type AAA" evidence="5">
    <location>
        <begin position="5"/>
        <end position="209"/>
    </location>
</feature>
<dbReference type="EMBL" id="JBHSNC010000024">
    <property type="protein sequence ID" value="MFC5529386.1"/>
    <property type="molecule type" value="Genomic_DNA"/>
</dbReference>
<dbReference type="PANTHER" id="PTHR32114">
    <property type="entry name" value="ABC TRANSPORTER ABCH.3"/>
    <property type="match status" value="1"/>
</dbReference>
<dbReference type="SUPFAM" id="SSF52540">
    <property type="entry name" value="P-loop containing nucleoside triphosphate hydrolases"/>
    <property type="match status" value="1"/>
</dbReference>
<comment type="subunit">
    <text evidence="2">Heterodimer of SbcC and SbcD.</text>
</comment>
<keyword evidence="4" id="KW-0175">Coiled coil</keyword>
<dbReference type="Gene3D" id="3.40.50.300">
    <property type="entry name" value="P-loop containing nucleotide triphosphate hydrolases"/>
    <property type="match status" value="2"/>
</dbReference>
<comment type="caution">
    <text evidence="6">The sequence shown here is derived from an EMBL/GenBank/DDBJ whole genome shotgun (WGS) entry which is preliminary data.</text>
</comment>
<proteinExistence type="inferred from homology"/>
<evidence type="ECO:0000256" key="3">
    <source>
        <dbReference type="ARBA" id="ARBA00013368"/>
    </source>
</evidence>
<evidence type="ECO:0000256" key="1">
    <source>
        <dbReference type="ARBA" id="ARBA00006930"/>
    </source>
</evidence>
<accession>A0ABW0QWL9</accession>
<reference evidence="7" key="1">
    <citation type="journal article" date="2019" name="Int. J. Syst. Evol. Microbiol.">
        <title>The Global Catalogue of Microorganisms (GCM) 10K type strain sequencing project: providing services to taxonomists for standard genome sequencing and annotation.</title>
        <authorList>
            <consortium name="The Broad Institute Genomics Platform"/>
            <consortium name="The Broad Institute Genome Sequencing Center for Infectious Disease"/>
            <person name="Wu L."/>
            <person name="Ma J."/>
        </authorList>
    </citation>
    <scope>NUCLEOTIDE SEQUENCE [LARGE SCALE GENOMIC DNA]</scope>
    <source>
        <strain evidence="7">CGMCC 1.18578</strain>
    </source>
</reference>
<evidence type="ECO:0000313" key="7">
    <source>
        <dbReference type="Proteomes" id="UP001596108"/>
    </source>
</evidence>
<evidence type="ECO:0000313" key="6">
    <source>
        <dbReference type="EMBL" id="MFC5529386.1"/>
    </source>
</evidence>
<protein>
    <recommendedName>
        <fullName evidence="3">Nuclease SbcCD subunit C</fullName>
    </recommendedName>
</protein>
<feature type="coiled-coil region" evidence="4">
    <location>
        <begin position="345"/>
        <end position="372"/>
    </location>
</feature>
<keyword evidence="7" id="KW-1185">Reference proteome</keyword>
<feature type="coiled-coil region" evidence="4">
    <location>
        <begin position="689"/>
        <end position="744"/>
    </location>
</feature>
<comment type="similarity">
    <text evidence="1">Belongs to the SMC family. SbcC subfamily.</text>
</comment>
<feature type="coiled-coil region" evidence="4">
    <location>
        <begin position="396"/>
        <end position="444"/>
    </location>
</feature>
<evidence type="ECO:0000256" key="4">
    <source>
        <dbReference type="SAM" id="Coils"/>
    </source>
</evidence>
<evidence type="ECO:0000256" key="2">
    <source>
        <dbReference type="ARBA" id="ARBA00011322"/>
    </source>
</evidence>
<feature type="coiled-coil region" evidence="4">
    <location>
        <begin position="771"/>
        <end position="844"/>
    </location>
</feature>
<dbReference type="Proteomes" id="UP001596108">
    <property type="component" value="Unassembled WGS sequence"/>
</dbReference>
<dbReference type="InterPro" id="IPR038729">
    <property type="entry name" value="Rad50/SbcC_AAA"/>
</dbReference>
<dbReference type="RefSeq" id="WP_378111259.1">
    <property type="nucleotide sequence ID" value="NZ_JBHSNC010000024.1"/>
</dbReference>
<dbReference type="Pfam" id="PF13558">
    <property type="entry name" value="SbcC_Walker_B"/>
    <property type="match status" value="1"/>
</dbReference>
<organism evidence="6 7">
    <name type="scientific">Cohnella yongneupensis</name>
    <dbReference type="NCBI Taxonomy" id="425006"/>
    <lineage>
        <taxon>Bacteria</taxon>
        <taxon>Bacillati</taxon>
        <taxon>Bacillota</taxon>
        <taxon>Bacilli</taxon>
        <taxon>Bacillales</taxon>
        <taxon>Paenibacillaceae</taxon>
        <taxon>Cohnella</taxon>
    </lineage>
</organism>
<evidence type="ECO:0000259" key="5">
    <source>
        <dbReference type="Pfam" id="PF13476"/>
    </source>
</evidence>
<dbReference type="PANTHER" id="PTHR32114:SF2">
    <property type="entry name" value="ABC TRANSPORTER ABCH.3"/>
    <property type="match status" value="1"/>
</dbReference>
<dbReference type="Pfam" id="PF13476">
    <property type="entry name" value="AAA_23"/>
    <property type="match status" value="1"/>
</dbReference>
<name>A0ABW0QWL9_9BACL</name>
<dbReference type="InterPro" id="IPR027417">
    <property type="entry name" value="P-loop_NTPase"/>
</dbReference>
<gene>
    <name evidence="6" type="ORF">ACFPQ4_07975</name>
</gene>